<organism evidence="4 5">
    <name type="scientific">Silvibacterium bohemicum</name>
    <dbReference type="NCBI Taxonomy" id="1577686"/>
    <lineage>
        <taxon>Bacteria</taxon>
        <taxon>Pseudomonadati</taxon>
        <taxon>Acidobacteriota</taxon>
        <taxon>Terriglobia</taxon>
        <taxon>Terriglobales</taxon>
        <taxon>Acidobacteriaceae</taxon>
        <taxon>Silvibacterium</taxon>
    </lineage>
</organism>
<dbReference type="AlphaFoldDB" id="A0A841JZL5"/>
<dbReference type="GO" id="GO:0003677">
    <property type="term" value="F:DNA binding"/>
    <property type="evidence" value="ECO:0007669"/>
    <property type="project" value="UniProtKB-UniRule"/>
</dbReference>
<evidence type="ECO:0000256" key="1">
    <source>
        <dbReference type="ARBA" id="ARBA00023125"/>
    </source>
</evidence>
<keyword evidence="1 2" id="KW-0238">DNA-binding</keyword>
<dbReference type="SUPFAM" id="SSF46894">
    <property type="entry name" value="C-terminal effector domain of the bipartite response regulators"/>
    <property type="match status" value="1"/>
</dbReference>
<dbReference type="InterPro" id="IPR027417">
    <property type="entry name" value="P-loop_NTPase"/>
</dbReference>
<dbReference type="Pfam" id="PF00486">
    <property type="entry name" value="Trans_reg_C"/>
    <property type="match status" value="1"/>
</dbReference>
<dbReference type="InterPro" id="IPR016032">
    <property type="entry name" value="Sig_transdc_resp-reg_C-effctor"/>
</dbReference>
<dbReference type="Gene3D" id="3.40.50.300">
    <property type="entry name" value="P-loop containing nucleotide triphosphate hydrolases"/>
    <property type="match status" value="1"/>
</dbReference>
<keyword evidence="5" id="KW-1185">Reference proteome</keyword>
<evidence type="ECO:0000313" key="4">
    <source>
        <dbReference type="EMBL" id="MBB6146802.1"/>
    </source>
</evidence>
<dbReference type="InterPro" id="IPR036388">
    <property type="entry name" value="WH-like_DNA-bd_sf"/>
</dbReference>
<protein>
    <submittedName>
        <fullName evidence="4">Putative ATPase/DNA-binding winged helix-turn-helix (WHTH) protein</fullName>
    </submittedName>
</protein>
<accession>A0A841JZL5</accession>
<dbReference type="Gene3D" id="1.25.40.10">
    <property type="entry name" value="Tetratricopeptide repeat domain"/>
    <property type="match status" value="1"/>
</dbReference>
<dbReference type="PRINTS" id="PR00364">
    <property type="entry name" value="DISEASERSIST"/>
</dbReference>
<evidence type="ECO:0000259" key="3">
    <source>
        <dbReference type="PROSITE" id="PS51755"/>
    </source>
</evidence>
<dbReference type="Gene3D" id="1.10.10.10">
    <property type="entry name" value="Winged helix-like DNA-binding domain superfamily/Winged helix DNA-binding domain"/>
    <property type="match status" value="1"/>
</dbReference>
<dbReference type="CDD" id="cd00383">
    <property type="entry name" value="trans_reg_C"/>
    <property type="match status" value="1"/>
</dbReference>
<dbReference type="EMBL" id="JACHEK010000011">
    <property type="protein sequence ID" value="MBB6146802.1"/>
    <property type="molecule type" value="Genomic_DNA"/>
</dbReference>
<dbReference type="OrthoDB" id="9811542at2"/>
<proteinExistence type="predicted"/>
<dbReference type="InterPro" id="IPR058852">
    <property type="entry name" value="HTH_77"/>
</dbReference>
<dbReference type="InterPro" id="IPR011990">
    <property type="entry name" value="TPR-like_helical_dom_sf"/>
</dbReference>
<sequence>MKPSSCFGTFELIPERSALLCDGEAVHLGSRAFSLLRILVENAGKVVSGAELTAQIWPDTSVGEANLRVHLAAVRKVLSEGGCPDGCIVTVPGRGYQFAMPVTHRKTENYQKSWVNVPPLLAKLIGRDQVIQEILSDLADRRLISIVGSGGIGKTSVALATAGRAIEIYPDGVFFVDFTSLTVSSPLAFALTSSLRLPASSGIDEMAVFDYLGPRETLIVFDNCEHVIEAAASFAEKVLRECPNVHLLATSREPLRTEGEFVKRLLPLQAPSLGDASLTAVEALAFPAVQLFVERASSGVAGFSLTDEDAPALALLCNKLDGIPLAIELAAARIDLFDIRTLTNQLEDCLELLTRNRRTAQERHRTLRATLDWSYGLLSDGEQLLLARLSVFRSEFDRDAALMVATDHAMTKGRIWESLPNLVAKSLLVMSNQGSTPVFRLLDSTRAYAIEKLGDGPGANSVRRLHAEYIRDKTLSLAPKNGFVVKSHQESHSKMVDELRAAIVWAFSAKGDPELGIEVIASSAYLWFQLSLFEEFKVHADRALEAMSGTPNASRAELRLLLARGPALYETLGAVPELFGTATRALELARQLDDRLGISGALHNLWRYHHGLGEYSQSLDVALQIEEYVGADSQHVWWNPLKALSLLYLGNLKECRSVLSEIEDQVTISDDGIRGAYDYNLAVLVKGTLARVLWLQGFPEDAVRVAEESVAAALETKQSVAICFALSIAGCPINIWNRNLEDAERNLSLLQEHARLSNSLYWKQYVDVFRLGAVAAKGQSTDRQFKAGRQQSHWDYRHWENFSVLGLGFAPVLLVQRAKSDPSWWCAPEVLRLEAVRMHGEGESQARADVCRLLQQSLEIAQRQQALSWELRTATTLLELAQTGDEITQAKRLLKETMSDFAAGFDSYDFRRAEALLEKSPRFAGASL</sequence>
<name>A0A841JZL5_9BACT</name>
<comment type="caution">
    <text evidence="4">The sequence shown here is derived from an EMBL/GenBank/DDBJ whole genome shotgun (WGS) entry which is preliminary data.</text>
</comment>
<dbReference type="Pfam" id="PF25872">
    <property type="entry name" value="HTH_77"/>
    <property type="match status" value="1"/>
</dbReference>
<feature type="DNA-binding region" description="OmpR/PhoB-type" evidence="2">
    <location>
        <begin position="2"/>
        <end position="100"/>
    </location>
</feature>
<evidence type="ECO:0000313" key="5">
    <source>
        <dbReference type="Proteomes" id="UP000538666"/>
    </source>
</evidence>
<dbReference type="PROSITE" id="PS51755">
    <property type="entry name" value="OMPR_PHOB"/>
    <property type="match status" value="1"/>
</dbReference>
<reference evidence="4 5" key="1">
    <citation type="submission" date="2020-08" db="EMBL/GenBank/DDBJ databases">
        <title>Genomic Encyclopedia of Type Strains, Phase IV (KMG-IV): sequencing the most valuable type-strain genomes for metagenomic binning, comparative biology and taxonomic classification.</title>
        <authorList>
            <person name="Goeker M."/>
        </authorList>
    </citation>
    <scope>NUCLEOTIDE SEQUENCE [LARGE SCALE GENOMIC DNA]</scope>
    <source>
        <strain evidence="4 5">DSM 103733</strain>
    </source>
</reference>
<dbReference type="GO" id="GO:0006355">
    <property type="term" value="P:regulation of DNA-templated transcription"/>
    <property type="evidence" value="ECO:0007669"/>
    <property type="project" value="InterPro"/>
</dbReference>
<gene>
    <name evidence="4" type="ORF">HNQ77_004783</name>
</gene>
<feature type="domain" description="OmpR/PhoB-type" evidence="3">
    <location>
        <begin position="2"/>
        <end position="100"/>
    </location>
</feature>
<evidence type="ECO:0000256" key="2">
    <source>
        <dbReference type="PROSITE-ProRule" id="PRU01091"/>
    </source>
</evidence>
<dbReference type="SMART" id="SM00862">
    <property type="entry name" value="Trans_reg_C"/>
    <property type="match status" value="1"/>
</dbReference>
<dbReference type="PANTHER" id="PTHR47691">
    <property type="entry name" value="REGULATOR-RELATED"/>
    <property type="match status" value="1"/>
</dbReference>
<dbReference type="RefSeq" id="WP_050061322.1">
    <property type="nucleotide sequence ID" value="NZ_JACHEK010000011.1"/>
</dbReference>
<dbReference type="GO" id="GO:0000160">
    <property type="term" value="P:phosphorelay signal transduction system"/>
    <property type="evidence" value="ECO:0007669"/>
    <property type="project" value="InterPro"/>
</dbReference>
<dbReference type="InterPro" id="IPR001867">
    <property type="entry name" value="OmpR/PhoB-type_DNA-bd"/>
</dbReference>
<dbReference type="Proteomes" id="UP000538666">
    <property type="component" value="Unassembled WGS sequence"/>
</dbReference>
<dbReference type="SUPFAM" id="SSF52540">
    <property type="entry name" value="P-loop containing nucleoside triphosphate hydrolases"/>
    <property type="match status" value="1"/>
</dbReference>
<dbReference type="PANTHER" id="PTHR47691:SF3">
    <property type="entry name" value="HTH-TYPE TRANSCRIPTIONAL REGULATOR RV0890C-RELATED"/>
    <property type="match status" value="1"/>
</dbReference>